<feature type="transmembrane region" description="Helical" evidence="6">
    <location>
        <begin position="186"/>
        <end position="206"/>
    </location>
</feature>
<feature type="transmembrane region" description="Helical" evidence="6">
    <location>
        <begin position="127"/>
        <end position="144"/>
    </location>
</feature>
<dbReference type="PANTHER" id="PTHR10283:SF82">
    <property type="entry name" value="SOLUTE CARRIER FAMILY 13 MEMBER 2"/>
    <property type="match status" value="1"/>
</dbReference>
<feature type="transmembrane region" description="Helical" evidence="6">
    <location>
        <begin position="212"/>
        <end position="233"/>
    </location>
</feature>
<dbReference type="InterPro" id="IPR004680">
    <property type="entry name" value="Cit_transptr-like_dom"/>
</dbReference>
<keyword evidence="9" id="KW-1185">Reference proteome</keyword>
<evidence type="ECO:0000256" key="1">
    <source>
        <dbReference type="ARBA" id="ARBA00004141"/>
    </source>
</evidence>
<feature type="transmembrane region" description="Helical" evidence="6">
    <location>
        <begin position="156"/>
        <end position="174"/>
    </location>
</feature>
<comment type="caution">
    <text evidence="8">The sequence shown here is derived from an EMBL/GenBank/DDBJ whole genome shotgun (WGS) entry which is preliminary data.</text>
</comment>
<dbReference type="GO" id="GO:0022857">
    <property type="term" value="F:transmembrane transporter activity"/>
    <property type="evidence" value="ECO:0007669"/>
    <property type="project" value="UniProtKB-ARBA"/>
</dbReference>
<protein>
    <recommendedName>
        <fullName evidence="7">Citrate transporter-like domain-containing protein</fullName>
    </recommendedName>
</protein>
<dbReference type="Proteomes" id="UP001208570">
    <property type="component" value="Unassembled WGS sequence"/>
</dbReference>
<keyword evidence="5 6" id="KW-0472">Membrane</keyword>
<evidence type="ECO:0000259" key="7">
    <source>
        <dbReference type="Pfam" id="PF03600"/>
    </source>
</evidence>
<gene>
    <name evidence="8" type="ORF">LSH36_793g01272</name>
</gene>
<evidence type="ECO:0000256" key="5">
    <source>
        <dbReference type="ARBA" id="ARBA00023136"/>
    </source>
</evidence>
<name>A0AAD9IZU4_9ANNE</name>
<sequence>MFSLGLTAAVISGLVANTTTTLLLVPIALFLSEKRDLKMRFVLSVAYGATIGGIMTPIGTPPNAILMGFLEDQNLEALPFVGWMGLTIPLAIAMLLIMPYILSFGLKNIPLQQPSGTTTLNGEQKRLVYILVAMIFLLLINSPIKPYYTGLGLNEKAILLGAGLLMFFPKIGFLEWTDARKIPYEIMFLFGAGFSIAKAFSATGLAKTVASLLLGVTSFGPVLLLFIVALLIASTTELTSNTALTSIALPIIFALGQQVSSVSTNLMLMVATVCASYAFMLPIATPPNAIAAGSGAVRTKDMIKFGVYLNIVGIVLIVIFANVFWVYFLK</sequence>
<feature type="transmembrane region" description="Helical" evidence="6">
    <location>
        <begin position="6"/>
        <end position="29"/>
    </location>
</feature>
<evidence type="ECO:0000256" key="4">
    <source>
        <dbReference type="ARBA" id="ARBA00022989"/>
    </source>
</evidence>
<feature type="transmembrane region" description="Helical" evidence="6">
    <location>
        <begin position="41"/>
        <end position="60"/>
    </location>
</feature>
<evidence type="ECO:0000256" key="2">
    <source>
        <dbReference type="ARBA" id="ARBA00022448"/>
    </source>
</evidence>
<dbReference type="EMBL" id="JAODUP010000793">
    <property type="protein sequence ID" value="KAK2144031.1"/>
    <property type="molecule type" value="Genomic_DNA"/>
</dbReference>
<evidence type="ECO:0000313" key="8">
    <source>
        <dbReference type="EMBL" id="KAK2144031.1"/>
    </source>
</evidence>
<proteinExistence type="predicted"/>
<comment type="subcellular location">
    <subcellularLocation>
        <location evidence="1">Membrane</location>
        <topology evidence="1">Multi-pass membrane protein</topology>
    </subcellularLocation>
</comment>
<reference evidence="8" key="1">
    <citation type="journal article" date="2023" name="Mol. Biol. Evol.">
        <title>Third-Generation Sequencing Reveals the Adaptive Role of the Epigenome in Three Deep-Sea Polychaetes.</title>
        <authorList>
            <person name="Perez M."/>
            <person name="Aroh O."/>
            <person name="Sun Y."/>
            <person name="Lan Y."/>
            <person name="Juniper S.K."/>
            <person name="Young C.R."/>
            <person name="Angers B."/>
            <person name="Qian P.Y."/>
        </authorList>
    </citation>
    <scope>NUCLEOTIDE SEQUENCE</scope>
    <source>
        <strain evidence="8">P08H-3</strain>
    </source>
</reference>
<feature type="transmembrane region" description="Helical" evidence="6">
    <location>
        <begin position="305"/>
        <end position="328"/>
    </location>
</feature>
<keyword evidence="4 6" id="KW-1133">Transmembrane helix</keyword>
<feature type="transmembrane region" description="Helical" evidence="6">
    <location>
        <begin position="242"/>
        <end position="260"/>
    </location>
</feature>
<dbReference type="Pfam" id="PF03600">
    <property type="entry name" value="CitMHS"/>
    <property type="match status" value="1"/>
</dbReference>
<feature type="domain" description="Citrate transporter-like" evidence="7">
    <location>
        <begin position="2"/>
        <end position="273"/>
    </location>
</feature>
<evidence type="ECO:0000256" key="6">
    <source>
        <dbReference type="SAM" id="Phobius"/>
    </source>
</evidence>
<keyword evidence="2" id="KW-0813">Transport</keyword>
<keyword evidence="3 6" id="KW-0812">Transmembrane</keyword>
<organism evidence="8 9">
    <name type="scientific">Paralvinella palmiformis</name>
    <dbReference type="NCBI Taxonomy" id="53620"/>
    <lineage>
        <taxon>Eukaryota</taxon>
        <taxon>Metazoa</taxon>
        <taxon>Spiralia</taxon>
        <taxon>Lophotrochozoa</taxon>
        <taxon>Annelida</taxon>
        <taxon>Polychaeta</taxon>
        <taxon>Sedentaria</taxon>
        <taxon>Canalipalpata</taxon>
        <taxon>Terebellida</taxon>
        <taxon>Terebelliformia</taxon>
        <taxon>Alvinellidae</taxon>
        <taxon>Paralvinella</taxon>
    </lineage>
</organism>
<dbReference type="PANTHER" id="PTHR10283">
    <property type="entry name" value="SOLUTE CARRIER FAMILY 13 MEMBER"/>
    <property type="match status" value="1"/>
</dbReference>
<evidence type="ECO:0000313" key="9">
    <source>
        <dbReference type="Proteomes" id="UP001208570"/>
    </source>
</evidence>
<accession>A0AAD9IZU4</accession>
<dbReference type="AlphaFoldDB" id="A0AAD9IZU4"/>
<feature type="transmembrane region" description="Helical" evidence="6">
    <location>
        <begin position="80"/>
        <end position="106"/>
    </location>
</feature>
<dbReference type="GO" id="GO:0005886">
    <property type="term" value="C:plasma membrane"/>
    <property type="evidence" value="ECO:0007669"/>
    <property type="project" value="TreeGrafter"/>
</dbReference>
<feature type="transmembrane region" description="Helical" evidence="6">
    <location>
        <begin position="266"/>
        <end position="284"/>
    </location>
</feature>
<evidence type="ECO:0000256" key="3">
    <source>
        <dbReference type="ARBA" id="ARBA00022692"/>
    </source>
</evidence>